<dbReference type="GO" id="GO:0000287">
    <property type="term" value="F:magnesium ion binding"/>
    <property type="evidence" value="ECO:0007669"/>
    <property type="project" value="InterPro"/>
</dbReference>
<proteinExistence type="inferred from homology"/>
<evidence type="ECO:0000256" key="2">
    <source>
        <dbReference type="ARBA" id="ARBA00004996"/>
    </source>
</evidence>
<dbReference type="InterPro" id="IPR000836">
    <property type="entry name" value="PRTase_dom"/>
</dbReference>
<evidence type="ECO:0000256" key="12">
    <source>
        <dbReference type="ARBA" id="ARBA00022840"/>
    </source>
</evidence>
<gene>
    <name evidence="17" type="primary">PRS1</name>
    <name evidence="17" type="ORF">H4R34_001970</name>
</gene>
<evidence type="ECO:0000256" key="11">
    <source>
        <dbReference type="ARBA" id="ARBA00022777"/>
    </source>
</evidence>
<dbReference type="AlphaFoldDB" id="A0A9W8E9R8"/>
<dbReference type="Pfam" id="PF13793">
    <property type="entry name" value="Pribosyltran_N"/>
    <property type="match status" value="1"/>
</dbReference>
<dbReference type="Proteomes" id="UP001151582">
    <property type="component" value="Unassembled WGS sequence"/>
</dbReference>
<evidence type="ECO:0000313" key="17">
    <source>
        <dbReference type="EMBL" id="KAJ1981688.1"/>
    </source>
</evidence>
<comment type="similarity">
    <text evidence="3">Belongs to the ribose-phosphate pyrophosphokinase family.</text>
</comment>
<dbReference type="EC" id="2.7.6.1" evidence="4"/>
<dbReference type="GO" id="GO:0006015">
    <property type="term" value="P:5-phosphoribose 1-diphosphate biosynthetic process"/>
    <property type="evidence" value="ECO:0007669"/>
    <property type="project" value="TreeGrafter"/>
</dbReference>
<evidence type="ECO:0000256" key="5">
    <source>
        <dbReference type="ARBA" id="ARBA00022490"/>
    </source>
</evidence>
<keyword evidence="6" id="KW-0597">Phosphoprotein</keyword>
<keyword evidence="13" id="KW-0460">Magnesium</keyword>
<keyword evidence="5" id="KW-0963">Cytoplasm</keyword>
<keyword evidence="18" id="KW-1185">Reference proteome</keyword>
<reference evidence="17" key="1">
    <citation type="submission" date="2022-07" db="EMBL/GenBank/DDBJ databases">
        <title>Phylogenomic reconstructions and comparative analyses of Kickxellomycotina fungi.</title>
        <authorList>
            <person name="Reynolds N.K."/>
            <person name="Stajich J.E."/>
            <person name="Barry K."/>
            <person name="Grigoriev I.V."/>
            <person name="Crous P."/>
            <person name="Smith M.E."/>
        </authorList>
    </citation>
    <scope>NUCLEOTIDE SEQUENCE</scope>
    <source>
        <strain evidence="17">RSA 567</strain>
    </source>
</reference>
<dbReference type="GO" id="GO:0006164">
    <property type="term" value="P:purine nucleotide biosynthetic process"/>
    <property type="evidence" value="ECO:0007669"/>
    <property type="project" value="TreeGrafter"/>
</dbReference>
<dbReference type="EMBL" id="JANBQB010000115">
    <property type="protein sequence ID" value="KAJ1981688.1"/>
    <property type="molecule type" value="Genomic_DNA"/>
</dbReference>
<evidence type="ECO:0000256" key="7">
    <source>
        <dbReference type="ARBA" id="ARBA00022679"/>
    </source>
</evidence>
<dbReference type="PANTHER" id="PTHR10210">
    <property type="entry name" value="RIBOSE-PHOSPHATE DIPHOSPHOKINASE FAMILY MEMBER"/>
    <property type="match status" value="1"/>
</dbReference>
<keyword evidence="11" id="KW-0418">Kinase</keyword>
<organism evidence="17 18">
    <name type="scientific">Dimargaris verticillata</name>
    <dbReference type="NCBI Taxonomy" id="2761393"/>
    <lineage>
        <taxon>Eukaryota</taxon>
        <taxon>Fungi</taxon>
        <taxon>Fungi incertae sedis</taxon>
        <taxon>Zoopagomycota</taxon>
        <taxon>Kickxellomycotina</taxon>
        <taxon>Dimargaritomycetes</taxon>
        <taxon>Dimargaritales</taxon>
        <taxon>Dimargaritaceae</taxon>
        <taxon>Dimargaris</taxon>
    </lineage>
</organism>
<keyword evidence="9" id="KW-0545">Nucleotide biosynthesis</keyword>
<evidence type="ECO:0000256" key="1">
    <source>
        <dbReference type="ARBA" id="ARBA00004496"/>
    </source>
</evidence>
<evidence type="ECO:0000256" key="8">
    <source>
        <dbReference type="ARBA" id="ARBA00022723"/>
    </source>
</evidence>
<comment type="caution">
    <text evidence="17">The sequence shown here is derived from an EMBL/GenBank/DDBJ whole genome shotgun (WGS) entry which is preliminary data.</text>
</comment>
<evidence type="ECO:0000256" key="9">
    <source>
        <dbReference type="ARBA" id="ARBA00022727"/>
    </source>
</evidence>
<dbReference type="SMART" id="SM01400">
    <property type="entry name" value="Pribosyltran_N"/>
    <property type="match status" value="1"/>
</dbReference>
<protein>
    <recommendedName>
        <fullName evidence="14">Ribose-phosphate pyrophosphokinase 1</fullName>
        <ecNumber evidence="4">2.7.6.1</ecNumber>
    </recommendedName>
    <alternativeName>
        <fullName evidence="15">Phosphoribosyl pyrophosphate synthase 1</fullName>
    </alternativeName>
</protein>
<comment type="pathway">
    <text evidence="2">Metabolic intermediate biosynthesis; 5-phospho-alpha-D-ribose 1-diphosphate biosynthesis; 5-phospho-alpha-D-ribose 1-diphosphate from D-ribose 5-phosphate (route I): step 1/1.</text>
</comment>
<dbReference type="GO" id="GO:0004749">
    <property type="term" value="F:ribose phosphate diphosphokinase activity"/>
    <property type="evidence" value="ECO:0007669"/>
    <property type="project" value="UniProtKB-EC"/>
</dbReference>
<evidence type="ECO:0000259" key="16">
    <source>
        <dbReference type="Pfam" id="PF13793"/>
    </source>
</evidence>
<dbReference type="FunFam" id="3.40.50.2020:FF:000017">
    <property type="entry name" value="Ribose-phosphate pyrophosphokinase 1"/>
    <property type="match status" value="1"/>
</dbReference>
<evidence type="ECO:0000256" key="3">
    <source>
        <dbReference type="ARBA" id="ARBA00006478"/>
    </source>
</evidence>
<keyword evidence="7 17" id="KW-0808">Transferase</keyword>
<dbReference type="InterPro" id="IPR029099">
    <property type="entry name" value="Pribosyltran_N"/>
</dbReference>
<accession>A0A9W8E9R8</accession>
<dbReference type="OrthoDB" id="413572at2759"/>
<evidence type="ECO:0000256" key="6">
    <source>
        <dbReference type="ARBA" id="ARBA00022553"/>
    </source>
</evidence>
<dbReference type="FunFam" id="3.40.50.2020:FF:000043">
    <property type="entry name" value="Ribose-phosphate pyrophosphokinase 1"/>
    <property type="match status" value="1"/>
</dbReference>
<dbReference type="CDD" id="cd06223">
    <property type="entry name" value="PRTases_typeI"/>
    <property type="match status" value="1"/>
</dbReference>
<dbReference type="Gene3D" id="3.40.50.2020">
    <property type="match status" value="2"/>
</dbReference>
<dbReference type="NCBIfam" id="TIGR01251">
    <property type="entry name" value="ribP_PPkin"/>
    <property type="match status" value="1"/>
</dbReference>
<evidence type="ECO:0000256" key="13">
    <source>
        <dbReference type="ARBA" id="ARBA00022842"/>
    </source>
</evidence>
<dbReference type="GO" id="GO:0005524">
    <property type="term" value="F:ATP binding"/>
    <property type="evidence" value="ECO:0007669"/>
    <property type="project" value="UniProtKB-KW"/>
</dbReference>
<evidence type="ECO:0000256" key="4">
    <source>
        <dbReference type="ARBA" id="ARBA00013247"/>
    </source>
</evidence>
<evidence type="ECO:0000256" key="15">
    <source>
        <dbReference type="ARBA" id="ARBA00077829"/>
    </source>
</evidence>
<dbReference type="InterPro" id="IPR005946">
    <property type="entry name" value="Rib-P_diPkinase"/>
</dbReference>
<name>A0A9W8E9R8_9FUNG</name>
<evidence type="ECO:0000256" key="14">
    <source>
        <dbReference type="ARBA" id="ARBA00040334"/>
    </source>
</evidence>
<keyword evidence="10" id="KW-0547">Nucleotide-binding</keyword>
<sequence>MRQAVVFSGTAYPELTQMICEHLGTRAGPMNIKQYANHEKSIDIGMSVRDKDVYIVQSGANLVNDSIMELLIMIHSCRIASARKITAVLPYIPYSKQSKKKKKRGPITAKLLANMLSVAGVNHVITMDLHASQMQGFYQKPIDNLYAEPCIARWISQHIPDYQQAVVVAKNAGGTKRVTSLADRLQVDFALIHSDRSGRVHICSPSTEQFESALVSRNSPNAELTESEDEENVTDCEEDTVASFAQLNAAAQRLVQNANHNHSNAPRMTLVGDVKDRVVLLMDDMIDSTHSYLNAAHFLKSQCGAQAVYIIAIHGILSGTALDNVQHCPDVDKLIITNSLPVAPRYQQSISKLHIIDISHVFAEAIRRTHNGESISYLFQHAI</sequence>
<dbReference type="PANTHER" id="PTHR10210:SF57">
    <property type="entry name" value="RIBOSE-PHOSPHATE DIPHOSPHOKINASE"/>
    <property type="match status" value="1"/>
</dbReference>
<keyword evidence="12" id="KW-0067">ATP-binding</keyword>
<keyword evidence="8" id="KW-0479">Metal-binding</keyword>
<dbReference type="SUPFAM" id="SSF53271">
    <property type="entry name" value="PRTase-like"/>
    <property type="match status" value="1"/>
</dbReference>
<evidence type="ECO:0000313" key="18">
    <source>
        <dbReference type="Proteomes" id="UP001151582"/>
    </source>
</evidence>
<dbReference type="InterPro" id="IPR029057">
    <property type="entry name" value="PRTase-like"/>
</dbReference>
<comment type="subcellular location">
    <subcellularLocation>
        <location evidence="1">Cytoplasm</location>
    </subcellularLocation>
</comment>
<evidence type="ECO:0000256" key="10">
    <source>
        <dbReference type="ARBA" id="ARBA00022741"/>
    </source>
</evidence>
<feature type="domain" description="Ribose-phosphate pyrophosphokinase N-terminal" evidence="16">
    <location>
        <begin position="5"/>
        <end position="120"/>
    </location>
</feature>
<dbReference type="Pfam" id="PF14572">
    <property type="entry name" value="Pribosyl_synth"/>
    <property type="match status" value="1"/>
</dbReference>
<dbReference type="GO" id="GO:0002189">
    <property type="term" value="C:ribose phosphate diphosphokinase complex"/>
    <property type="evidence" value="ECO:0007669"/>
    <property type="project" value="TreeGrafter"/>
</dbReference>
<dbReference type="GO" id="GO:0005737">
    <property type="term" value="C:cytoplasm"/>
    <property type="evidence" value="ECO:0007669"/>
    <property type="project" value="UniProtKB-SubCell"/>
</dbReference>
<dbReference type="GO" id="GO:0016301">
    <property type="term" value="F:kinase activity"/>
    <property type="evidence" value="ECO:0007669"/>
    <property type="project" value="UniProtKB-KW"/>
</dbReference>